<accession>A0A381VDQ9</accession>
<keyword evidence="1" id="KW-0645">Protease</keyword>
<dbReference type="PANTHER" id="PTHR43126">
    <property type="entry name" value="D-ALANYL-D-ALANINE DIPEPTIDASE"/>
    <property type="match status" value="1"/>
</dbReference>
<dbReference type="SUPFAM" id="SSF55166">
    <property type="entry name" value="Hedgehog/DD-peptidase"/>
    <property type="match status" value="1"/>
</dbReference>
<dbReference type="AlphaFoldDB" id="A0A381VDQ9"/>
<protein>
    <recommendedName>
        <fullName evidence="9">Peptidase M15B domain-containing protein</fullName>
    </recommendedName>
</protein>
<organism evidence="8">
    <name type="scientific">marine metagenome</name>
    <dbReference type="NCBI Taxonomy" id="408172"/>
    <lineage>
        <taxon>unclassified sequences</taxon>
        <taxon>metagenomes</taxon>
        <taxon>ecological metagenomes</taxon>
    </lineage>
</organism>
<evidence type="ECO:0008006" key="9">
    <source>
        <dbReference type="Google" id="ProtNLM"/>
    </source>
</evidence>
<dbReference type="Pfam" id="PF01427">
    <property type="entry name" value="Peptidase_M15"/>
    <property type="match status" value="1"/>
</dbReference>
<dbReference type="PANTHER" id="PTHR43126:SF1">
    <property type="entry name" value="D-ALANYL-D-ALANINE DIPEPTIDASE"/>
    <property type="match status" value="1"/>
</dbReference>
<evidence type="ECO:0000256" key="6">
    <source>
        <dbReference type="ARBA" id="ARBA00023049"/>
    </source>
</evidence>
<dbReference type="GO" id="GO:0006508">
    <property type="term" value="P:proteolysis"/>
    <property type="evidence" value="ECO:0007669"/>
    <property type="project" value="UniProtKB-KW"/>
</dbReference>
<keyword evidence="7" id="KW-0961">Cell wall biogenesis/degradation</keyword>
<feature type="non-terminal residue" evidence="8">
    <location>
        <position position="140"/>
    </location>
</feature>
<keyword evidence="4" id="KW-0862">Zinc</keyword>
<sequence>MKSNVTNCILIGILCSLTANDLPEGFVYVKDIIPGIVGEIRYHGSNNFVGVSIDGYKESRCILTLAAAVKLKNAQKELQHFGLGLKIFDAYRPQKAVDHFVRWSKNKDTNMKAEYFPNVAKEDLFKEGYIASRSGHSRGS</sequence>
<dbReference type="EMBL" id="UINC01008335">
    <property type="protein sequence ID" value="SVA37533.1"/>
    <property type="molecule type" value="Genomic_DNA"/>
</dbReference>
<proteinExistence type="predicted"/>
<reference evidence="8" key="1">
    <citation type="submission" date="2018-05" db="EMBL/GenBank/DDBJ databases">
        <authorList>
            <person name="Lanie J.A."/>
            <person name="Ng W.-L."/>
            <person name="Kazmierczak K.M."/>
            <person name="Andrzejewski T.M."/>
            <person name="Davidsen T.M."/>
            <person name="Wayne K.J."/>
            <person name="Tettelin H."/>
            <person name="Glass J.I."/>
            <person name="Rusch D."/>
            <person name="Podicherti R."/>
            <person name="Tsui H.-C.T."/>
            <person name="Winkler M.E."/>
        </authorList>
    </citation>
    <scope>NUCLEOTIDE SEQUENCE</scope>
</reference>
<dbReference type="GO" id="GO:0046872">
    <property type="term" value="F:metal ion binding"/>
    <property type="evidence" value="ECO:0007669"/>
    <property type="project" value="UniProtKB-KW"/>
</dbReference>
<dbReference type="GO" id="GO:0008237">
    <property type="term" value="F:metallopeptidase activity"/>
    <property type="evidence" value="ECO:0007669"/>
    <property type="project" value="UniProtKB-KW"/>
</dbReference>
<gene>
    <name evidence="8" type="ORF">METZ01_LOCUS90387</name>
</gene>
<keyword evidence="6" id="KW-0482">Metalloprotease</keyword>
<evidence type="ECO:0000256" key="5">
    <source>
        <dbReference type="ARBA" id="ARBA00022997"/>
    </source>
</evidence>
<evidence type="ECO:0000256" key="3">
    <source>
        <dbReference type="ARBA" id="ARBA00022801"/>
    </source>
</evidence>
<evidence type="ECO:0000256" key="4">
    <source>
        <dbReference type="ARBA" id="ARBA00022833"/>
    </source>
</evidence>
<evidence type="ECO:0000256" key="1">
    <source>
        <dbReference type="ARBA" id="ARBA00022670"/>
    </source>
</evidence>
<dbReference type="GO" id="GO:0071555">
    <property type="term" value="P:cell wall organization"/>
    <property type="evidence" value="ECO:0007669"/>
    <property type="project" value="UniProtKB-KW"/>
</dbReference>
<keyword evidence="5" id="KW-0224">Dipeptidase</keyword>
<evidence type="ECO:0000256" key="7">
    <source>
        <dbReference type="ARBA" id="ARBA00023316"/>
    </source>
</evidence>
<dbReference type="InterPro" id="IPR000755">
    <property type="entry name" value="A_A_dipeptidase"/>
</dbReference>
<evidence type="ECO:0000313" key="8">
    <source>
        <dbReference type="EMBL" id="SVA37533.1"/>
    </source>
</evidence>
<dbReference type="GO" id="GO:0016805">
    <property type="term" value="F:dipeptidase activity"/>
    <property type="evidence" value="ECO:0007669"/>
    <property type="project" value="UniProtKB-KW"/>
</dbReference>
<keyword evidence="3" id="KW-0378">Hydrolase</keyword>
<dbReference type="InterPro" id="IPR009045">
    <property type="entry name" value="Zn_M74/Hedgehog-like"/>
</dbReference>
<dbReference type="Gene3D" id="3.30.1380.10">
    <property type="match status" value="1"/>
</dbReference>
<name>A0A381VDQ9_9ZZZZ</name>
<evidence type="ECO:0000256" key="2">
    <source>
        <dbReference type="ARBA" id="ARBA00022723"/>
    </source>
</evidence>
<keyword evidence="2" id="KW-0479">Metal-binding</keyword>